<evidence type="ECO:0000313" key="1">
    <source>
        <dbReference type="EMBL" id="CAK9046581.1"/>
    </source>
</evidence>
<evidence type="ECO:0000313" key="2">
    <source>
        <dbReference type="Proteomes" id="UP001642484"/>
    </source>
</evidence>
<dbReference type="Proteomes" id="UP001642484">
    <property type="component" value="Unassembled WGS sequence"/>
</dbReference>
<dbReference type="EMBL" id="CAXAMN010015780">
    <property type="protein sequence ID" value="CAK9046581.1"/>
    <property type="molecule type" value="Genomic_DNA"/>
</dbReference>
<protein>
    <submittedName>
        <fullName evidence="1">Uncharacterized protein</fullName>
    </submittedName>
</protein>
<gene>
    <name evidence="1" type="ORF">CCMP2556_LOCUS24192</name>
</gene>
<name>A0ABP0M697_9DINO</name>
<accession>A0ABP0M697</accession>
<proteinExistence type="predicted"/>
<keyword evidence="2" id="KW-1185">Reference proteome</keyword>
<comment type="caution">
    <text evidence="1">The sequence shown here is derived from an EMBL/GenBank/DDBJ whole genome shotgun (WGS) entry which is preliminary data.</text>
</comment>
<reference evidence="1 2" key="1">
    <citation type="submission" date="2024-02" db="EMBL/GenBank/DDBJ databases">
        <authorList>
            <person name="Chen Y."/>
            <person name="Shah S."/>
            <person name="Dougan E. K."/>
            <person name="Thang M."/>
            <person name="Chan C."/>
        </authorList>
    </citation>
    <scope>NUCLEOTIDE SEQUENCE [LARGE SCALE GENOMIC DNA]</scope>
</reference>
<sequence length="112" mass="12037">MAHAAAEAPGTTAAWERLLACVARADVLEELPASGLADLLWAFARLSCRERHRTVRLVTSSLMTGAGATGELDDQGLVNTVWALAKLFVEDAAPHVEALALMVRSRTSRLRL</sequence>
<organism evidence="1 2">
    <name type="scientific">Durusdinium trenchii</name>
    <dbReference type="NCBI Taxonomy" id="1381693"/>
    <lineage>
        <taxon>Eukaryota</taxon>
        <taxon>Sar</taxon>
        <taxon>Alveolata</taxon>
        <taxon>Dinophyceae</taxon>
        <taxon>Suessiales</taxon>
        <taxon>Symbiodiniaceae</taxon>
        <taxon>Durusdinium</taxon>
    </lineage>
</organism>